<evidence type="ECO:0000259" key="1">
    <source>
        <dbReference type="Pfam" id="PF13480"/>
    </source>
</evidence>
<dbReference type="EMBL" id="JABEQD010000002">
    <property type="protein sequence ID" value="MBB2167541.1"/>
    <property type="molecule type" value="Genomic_DNA"/>
</dbReference>
<proteinExistence type="predicted"/>
<feature type="domain" description="BioF2-like acetyltransferase" evidence="1">
    <location>
        <begin position="174"/>
        <end position="292"/>
    </location>
</feature>
<reference evidence="2 3" key="1">
    <citation type="submission" date="2020-04" db="EMBL/GenBank/DDBJ databases">
        <title>Description of novel Gluconacetobacter.</title>
        <authorList>
            <person name="Sombolestani A."/>
        </authorList>
    </citation>
    <scope>NUCLEOTIDE SEQUENCE [LARGE SCALE GENOMIC DNA]</scope>
    <source>
        <strain evidence="2 3">LMG 27801</strain>
    </source>
</reference>
<sequence>MNDNEMTVDFSRVVLDGSRENSESDALFSICLGPRNAKHPDPFNEEWWMDAATNGNFEIIEIRHAGILRLSMPVFLSKRMGFTCIGMPIYTRTLGPTFYLPPSKPFKHAQNVRNLIEELVGRLPRHDSIRIRLPPGDESAFGFSLQDFTCEEQFTFRVFYPSDIQSIWKNCDQKTRNVIRSAQQLVSVDYGYDFSDFVRLSLLNRSEKENRNDFETMERIFNAAKIRNQAVILTARNRDGKKIAAAIIVWGASNAYFWQSARDMSCGIGGVNALLLWKSIELADRMGLTFDFDSYGSVNSAKFLAGFGLTPLVRTEVSRQILPYKLFKLANGMMLKRAKASADLKA</sequence>
<dbReference type="SUPFAM" id="SSF55729">
    <property type="entry name" value="Acyl-CoA N-acyltransferases (Nat)"/>
    <property type="match status" value="1"/>
</dbReference>
<evidence type="ECO:0000313" key="2">
    <source>
        <dbReference type="EMBL" id="MBB2167541.1"/>
    </source>
</evidence>
<dbReference type="GO" id="GO:0016740">
    <property type="term" value="F:transferase activity"/>
    <property type="evidence" value="ECO:0007669"/>
    <property type="project" value="UniProtKB-KW"/>
</dbReference>
<dbReference type="Gene3D" id="3.40.630.30">
    <property type="match status" value="1"/>
</dbReference>
<dbReference type="Proteomes" id="UP000559860">
    <property type="component" value="Unassembled WGS sequence"/>
</dbReference>
<keyword evidence="2" id="KW-0808">Transferase</keyword>
<dbReference type="InterPro" id="IPR016181">
    <property type="entry name" value="Acyl_CoA_acyltransferase"/>
</dbReference>
<name>A0A7W4IR42_9PROT</name>
<dbReference type="InterPro" id="IPR038740">
    <property type="entry name" value="BioF2-like_GNAT_dom"/>
</dbReference>
<dbReference type="RefSeq" id="WP_182985181.1">
    <property type="nucleotide sequence ID" value="NZ_JABEQD010000002.1"/>
</dbReference>
<dbReference type="AlphaFoldDB" id="A0A7W4IR42"/>
<protein>
    <submittedName>
        <fullName evidence="2">GNAT family N-acetyltransferase</fullName>
    </submittedName>
</protein>
<keyword evidence="3" id="KW-1185">Reference proteome</keyword>
<organism evidence="2 3">
    <name type="scientific">Gluconacetobacter aggeris</name>
    <dbReference type="NCBI Taxonomy" id="1286186"/>
    <lineage>
        <taxon>Bacteria</taxon>
        <taxon>Pseudomonadati</taxon>
        <taxon>Pseudomonadota</taxon>
        <taxon>Alphaproteobacteria</taxon>
        <taxon>Acetobacterales</taxon>
        <taxon>Acetobacteraceae</taxon>
        <taxon>Gluconacetobacter</taxon>
    </lineage>
</organism>
<comment type="caution">
    <text evidence="2">The sequence shown here is derived from an EMBL/GenBank/DDBJ whole genome shotgun (WGS) entry which is preliminary data.</text>
</comment>
<gene>
    <name evidence="2" type="ORF">HLH36_04080</name>
</gene>
<evidence type="ECO:0000313" key="3">
    <source>
        <dbReference type="Proteomes" id="UP000559860"/>
    </source>
</evidence>
<accession>A0A7W4IR42</accession>
<dbReference type="Pfam" id="PF13480">
    <property type="entry name" value="Acetyltransf_6"/>
    <property type="match status" value="1"/>
</dbReference>